<evidence type="ECO:0000259" key="9">
    <source>
        <dbReference type="Pfam" id="PF02706"/>
    </source>
</evidence>
<dbReference type="EMBL" id="WEKV01000009">
    <property type="protein sequence ID" value="KAB7785407.1"/>
    <property type="molecule type" value="Genomic_DNA"/>
</dbReference>
<feature type="transmembrane region" description="Helical" evidence="8">
    <location>
        <begin position="38"/>
        <end position="58"/>
    </location>
</feature>
<keyword evidence="2" id="KW-1003">Cell membrane</keyword>
<comment type="subcellular location">
    <subcellularLocation>
        <location evidence="1">Cell membrane</location>
        <topology evidence="1">Multi-pass membrane protein</topology>
    </subcellularLocation>
</comment>
<dbReference type="SUPFAM" id="SSF52540">
    <property type="entry name" value="P-loop containing nucleoside triphosphate hydrolases"/>
    <property type="match status" value="1"/>
</dbReference>
<dbReference type="InterPro" id="IPR027417">
    <property type="entry name" value="P-loop_NTPase"/>
</dbReference>
<gene>
    <name evidence="10" type="ORF">F8B43_1908</name>
</gene>
<accession>A0A833J6P3</accession>
<sequence length="578" mass="61983">MLHVKGTPANLVGNALLLGYEEEIIDWRWMLSAIRRRLSFIVKLMLLAAALAALYVVMRPVTYTAHTHLLLTNLKLTFSRDDALFAESLPDPSFLETQMQIMRSEKIALAVADRLRSNEGAEAPSPGLLQRLREEAAARIGALATPTPEGGTETPLDAILRDAAEALRPAAAGEASDPDGARRTAMRELQANYNVDRIGMSNIVMIRAAALDPERAARIANEVARAYIDDQVAARIEAAQSASIWLRERLRDVGPKTRVIAQAAPPTDKSNPRGVLIIALAALAGCSLGVTYALLRQMFDRTLQCPEQLVRASGTQCLGIVPRLRGAGLLARWRERLRRRGTPLRPLSIADYAATHPASTFAQTLSHAKVAIDLGLAPRAPRCIGVTAAFAGEGTSTVALNLAHLLASRGERVLLIDGNGADPGLTRRLLRRPQDGLVECLAAGGLSAGAVQVDPADGMHFLPFGRTDAPRAAPVWTEAMRGLLAAAGRDYDTVICDLPPLARVAEARAAAQYVSGVVLIAGWRQVESEHLRLGLAQAGLIREKLLGAVLNRVDVAAFRRTGSPAAAFLWRASGRGQA</sequence>
<dbReference type="GO" id="GO:0005886">
    <property type="term" value="C:plasma membrane"/>
    <property type="evidence" value="ECO:0007669"/>
    <property type="project" value="UniProtKB-SubCell"/>
</dbReference>
<dbReference type="PANTHER" id="PTHR32309">
    <property type="entry name" value="TYROSINE-PROTEIN KINASE"/>
    <property type="match status" value="1"/>
</dbReference>
<organism evidence="10 11">
    <name type="scientific">Methylorubrum populi</name>
    <dbReference type="NCBI Taxonomy" id="223967"/>
    <lineage>
        <taxon>Bacteria</taxon>
        <taxon>Pseudomonadati</taxon>
        <taxon>Pseudomonadota</taxon>
        <taxon>Alphaproteobacteria</taxon>
        <taxon>Hyphomicrobiales</taxon>
        <taxon>Methylobacteriaceae</taxon>
        <taxon>Methylorubrum</taxon>
    </lineage>
</organism>
<evidence type="ECO:0000256" key="8">
    <source>
        <dbReference type="SAM" id="Phobius"/>
    </source>
</evidence>
<dbReference type="Pfam" id="PF02706">
    <property type="entry name" value="Wzz"/>
    <property type="match status" value="1"/>
</dbReference>
<evidence type="ECO:0000256" key="6">
    <source>
        <dbReference type="ARBA" id="ARBA00022989"/>
    </source>
</evidence>
<dbReference type="InterPro" id="IPR050445">
    <property type="entry name" value="Bact_polysacc_biosynth/exp"/>
</dbReference>
<evidence type="ECO:0000256" key="1">
    <source>
        <dbReference type="ARBA" id="ARBA00004651"/>
    </source>
</evidence>
<dbReference type="PANTHER" id="PTHR32309:SF13">
    <property type="entry name" value="FERRIC ENTEROBACTIN TRANSPORT PROTEIN FEPE"/>
    <property type="match status" value="1"/>
</dbReference>
<evidence type="ECO:0000313" key="10">
    <source>
        <dbReference type="EMBL" id="KAB7785407.1"/>
    </source>
</evidence>
<dbReference type="Pfam" id="PF06564">
    <property type="entry name" value="CBP_BcsQ"/>
    <property type="match status" value="1"/>
</dbReference>
<proteinExistence type="predicted"/>
<dbReference type="InterPro" id="IPR017746">
    <property type="entry name" value="Cellulose_synthase_operon_BcsQ"/>
</dbReference>
<dbReference type="GO" id="GO:0004713">
    <property type="term" value="F:protein tyrosine kinase activity"/>
    <property type="evidence" value="ECO:0007669"/>
    <property type="project" value="TreeGrafter"/>
</dbReference>
<evidence type="ECO:0000256" key="2">
    <source>
        <dbReference type="ARBA" id="ARBA00022475"/>
    </source>
</evidence>
<dbReference type="InterPro" id="IPR005702">
    <property type="entry name" value="Wzc-like_C"/>
</dbReference>
<dbReference type="AlphaFoldDB" id="A0A833J6P3"/>
<protein>
    <recommendedName>
        <fullName evidence="9">Polysaccharide chain length determinant N-terminal domain-containing protein</fullName>
    </recommendedName>
</protein>
<comment type="caution">
    <text evidence="10">The sequence shown here is derived from an EMBL/GenBank/DDBJ whole genome shotgun (WGS) entry which is preliminary data.</text>
</comment>
<keyword evidence="3 8" id="KW-0812">Transmembrane</keyword>
<evidence type="ECO:0000256" key="3">
    <source>
        <dbReference type="ARBA" id="ARBA00022692"/>
    </source>
</evidence>
<keyword evidence="5" id="KW-0067">ATP-binding</keyword>
<dbReference type="InterPro" id="IPR003856">
    <property type="entry name" value="LPS_length_determ_N"/>
</dbReference>
<keyword evidence="4" id="KW-0547">Nucleotide-binding</keyword>
<evidence type="ECO:0000313" key="11">
    <source>
        <dbReference type="Proteomes" id="UP000469949"/>
    </source>
</evidence>
<evidence type="ECO:0000256" key="5">
    <source>
        <dbReference type="ARBA" id="ARBA00022840"/>
    </source>
</evidence>
<dbReference type="Proteomes" id="UP000469949">
    <property type="component" value="Unassembled WGS sequence"/>
</dbReference>
<name>A0A833J6P3_9HYPH</name>
<keyword evidence="6 8" id="KW-1133">Transmembrane helix</keyword>
<evidence type="ECO:0000256" key="7">
    <source>
        <dbReference type="ARBA" id="ARBA00023136"/>
    </source>
</evidence>
<dbReference type="CDD" id="cd05387">
    <property type="entry name" value="BY-kinase"/>
    <property type="match status" value="1"/>
</dbReference>
<evidence type="ECO:0000256" key="4">
    <source>
        <dbReference type="ARBA" id="ARBA00022741"/>
    </source>
</evidence>
<keyword evidence="7 8" id="KW-0472">Membrane</keyword>
<dbReference type="Gene3D" id="3.40.50.300">
    <property type="entry name" value="P-loop containing nucleotide triphosphate hydrolases"/>
    <property type="match status" value="1"/>
</dbReference>
<feature type="domain" description="Polysaccharide chain length determinant N-terminal" evidence="9">
    <location>
        <begin position="25"/>
        <end position="114"/>
    </location>
</feature>
<reference evidence="10 11" key="1">
    <citation type="submission" date="2019-10" db="EMBL/GenBank/DDBJ databases">
        <title>Draft Genome Sequence of the Caffeine Degrading Methylotroph Methylorubrum populi PINKEL.</title>
        <authorList>
            <person name="Dawson S.C."/>
            <person name="Zhang X."/>
            <person name="Wright M.E."/>
            <person name="Sharma G."/>
            <person name="Langner J.T."/>
            <person name="Ditty J.L."/>
            <person name="Subuyuj G.A."/>
        </authorList>
    </citation>
    <scope>NUCLEOTIDE SEQUENCE [LARGE SCALE GENOMIC DNA]</scope>
    <source>
        <strain evidence="10 11">Pinkel</strain>
    </source>
</reference>
<dbReference type="RefSeq" id="WP_152276800.1">
    <property type="nucleotide sequence ID" value="NZ_WEKV01000009.1"/>
</dbReference>